<dbReference type="InterPro" id="IPR034568">
    <property type="entry name" value="MED30"/>
</dbReference>
<dbReference type="AlphaFoldDB" id="A0A6P6TPM1"/>
<reference evidence="2" key="1">
    <citation type="journal article" date="2025" name="Foods">
        <title>Unveiling the Microbial Signatures of Arabica Coffee Cherries: Insights into Ripeness Specific Diversity, Functional Traits, and Implications for Quality and Safety.</title>
        <authorList>
            <consortium name="RefSeq"/>
            <person name="Tenea G.N."/>
            <person name="Cifuentes V."/>
            <person name="Reyes P."/>
            <person name="Cevallos-Vallejos M."/>
        </authorList>
    </citation>
    <scope>NUCLEOTIDE SEQUENCE [LARGE SCALE GENOMIC DNA]</scope>
</reference>
<organism evidence="2 3">
    <name type="scientific">Coffea arabica</name>
    <name type="common">Arabian coffee</name>
    <dbReference type="NCBI Taxonomy" id="13443"/>
    <lineage>
        <taxon>Eukaryota</taxon>
        <taxon>Viridiplantae</taxon>
        <taxon>Streptophyta</taxon>
        <taxon>Embryophyta</taxon>
        <taxon>Tracheophyta</taxon>
        <taxon>Spermatophyta</taxon>
        <taxon>Magnoliopsida</taxon>
        <taxon>eudicotyledons</taxon>
        <taxon>Gunneridae</taxon>
        <taxon>Pentapetalae</taxon>
        <taxon>asterids</taxon>
        <taxon>lamiids</taxon>
        <taxon>Gentianales</taxon>
        <taxon>Rubiaceae</taxon>
        <taxon>Ixoroideae</taxon>
        <taxon>Gardenieae complex</taxon>
        <taxon>Bertiereae - Coffeeae clade</taxon>
        <taxon>Coffeeae</taxon>
        <taxon>Coffea</taxon>
    </lineage>
</organism>
<keyword evidence="2" id="KW-1185">Reference proteome</keyword>
<proteinExistence type="predicted"/>
<feature type="compositionally biased region" description="Polar residues" evidence="1">
    <location>
        <begin position="106"/>
        <end position="121"/>
    </location>
</feature>
<name>A0A6P6TPM1_COFAR</name>
<dbReference type="PANTHER" id="PTHR36406">
    <property type="entry name" value="MEDIATOR OF RNA POLYMERASE II TRANSCRIPTION SUBUNIT 30"/>
    <property type="match status" value="1"/>
</dbReference>
<dbReference type="Proteomes" id="UP001652660">
    <property type="component" value="Chromosome 8e"/>
</dbReference>
<dbReference type="GeneID" id="113703032"/>
<feature type="region of interest" description="Disordered" evidence="1">
    <location>
        <begin position="105"/>
        <end position="132"/>
    </location>
</feature>
<dbReference type="GO" id="GO:0016592">
    <property type="term" value="C:mediator complex"/>
    <property type="evidence" value="ECO:0007669"/>
    <property type="project" value="InterPro"/>
</dbReference>
<evidence type="ECO:0000313" key="3">
    <source>
        <dbReference type="RefSeq" id="XP_027080040.1"/>
    </source>
</evidence>
<evidence type="ECO:0000313" key="2">
    <source>
        <dbReference type="Proteomes" id="UP001652660"/>
    </source>
</evidence>
<reference evidence="3" key="2">
    <citation type="submission" date="2025-08" db="UniProtKB">
        <authorList>
            <consortium name="RefSeq"/>
        </authorList>
    </citation>
    <scope>IDENTIFICATION</scope>
    <source>
        <tissue evidence="3">Leaves</tissue>
    </source>
</reference>
<dbReference type="PANTHER" id="PTHR36406:SF2">
    <property type="entry name" value="MEDIATOR OF RNA POLYMERASE II TRANSCRIPTION SUBUNIT 30"/>
    <property type="match status" value="1"/>
</dbReference>
<dbReference type="OrthoDB" id="532289at2759"/>
<evidence type="ECO:0000256" key="1">
    <source>
        <dbReference type="SAM" id="MobiDB-lite"/>
    </source>
</evidence>
<protein>
    <submittedName>
        <fullName evidence="3">Mediator of RNA polymerase II transcription subunit 30</fullName>
    </submittedName>
</protein>
<accession>A0A6P6TPM1</accession>
<dbReference type="RefSeq" id="XP_027080040.1">
    <property type="nucleotide sequence ID" value="XM_027224239.2"/>
</dbReference>
<sequence length="233" mass="24500">MDLSFSNSDTNRKTKLRANCNYIQMEDKAGTAGAVAVAGKTIQELAVEGQKHLEETIDSAFQILSSMNDELCNPNLWSTNPNPNSSTAGAAASAAIANGIVNNGSTSAMSNGHHTASNGDVSSDSSSSSSHQLDIGVGVGALEDARMRYKSSVASLRSVLTAISNSQKVKASEMVSTSGSGSPTDQADIEKLEEQASALRKALVERNKYLKLLIDQQRDLVSGICTWQSPCSV</sequence>
<gene>
    <name evidence="3" type="primary">LOC113703032</name>
</gene>